<dbReference type="AlphaFoldDB" id="A0A0A9F5W1"/>
<proteinExistence type="predicted"/>
<dbReference type="EMBL" id="GBRH01192365">
    <property type="protein sequence ID" value="JAE05531.1"/>
    <property type="molecule type" value="Transcribed_RNA"/>
</dbReference>
<reference evidence="1" key="1">
    <citation type="submission" date="2014-09" db="EMBL/GenBank/DDBJ databases">
        <authorList>
            <person name="Magalhaes I.L.F."/>
            <person name="Oliveira U."/>
            <person name="Santos F.R."/>
            <person name="Vidigal T.H.D.A."/>
            <person name="Brescovit A.D."/>
            <person name="Santos A.J."/>
        </authorList>
    </citation>
    <scope>NUCLEOTIDE SEQUENCE</scope>
    <source>
        <tissue evidence="1">Shoot tissue taken approximately 20 cm above the soil surface</tissue>
    </source>
</reference>
<evidence type="ECO:0000313" key="1">
    <source>
        <dbReference type="EMBL" id="JAE05531.1"/>
    </source>
</evidence>
<sequence>MLQDAITFDPSEVSSEVVSSGFVSLVGQAFSL</sequence>
<name>A0A0A9F5W1_ARUDO</name>
<reference evidence="1" key="2">
    <citation type="journal article" date="2015" name="Data Brief">
        <title>Shoot transcriptome of the giant reed, Arundo donax.</title>
        <authorList>
            <person name="Barrero R.A."/>
            <person name="Guerrero F.D."/>
            <person name="Moolhuijzen P."/>
            <person name="Goolsby J.A."/>
            <person name="Tidwell J."/>
            <person name="Bellgard S.E."/>
            <person name="Bellgard M.I."/>
        </authorList>
    </citation>
    <scope>NUCLEOTIDE SEQUENCE</scope>
    <source>
        <tissue evidence="1">Shoot tissue taken approximately 20 cm above the soil surface</tissue>
    </source>
</reference>
<organism evidence="1">
    <name type="scientific">Arundo donax</name>
    <name type="common">Giant reed</name>
    <name type="synonym">Donax arundinaceus</name>
    <dbReference type="NCBI Taxonomy" id="35708"/>
    <lineage>
        <taxon>Eukaryota</taxon>
        <taxon>Viridiplantae</taxon>
        <taxon>Streptophyta</taxon>
        <taxon>Embryophyta</taxon>
        <taxon>Tracheophyta</taxon>
        <taxon>Spermatophyta</taxon>
        <taxon>Magnoliopsida</taxon>
        <taxon>Liliopsida</taxon>
        <taxon>Poales</taxon>
        <taxon>Poaceae</taxon>
        <taxon>PACMAD clade</taxon>
        <taxon>Arundinoideae</taxon>
        <taxon>Arundineae</taxon>
        <taxon>Arundo</taxon>
    </lineage>
</organism>
<accession>A0A0A9F5W1</accession>
<protein>
    <submittedName>
        <fullName evidence="1">Uncharacterized protein</fullName>
    </submittedName>
</protein>